<keyword evidence="5" id="KW-0627">Porphyrin biosynthesis</keyword>
<comment type="pathway">
    <text evidence="1">Porphyrin-containing compound metabolism; siroheme biosynthesis; sirohydrochlorin from precorrin-2: step 1/1.</text>
</comment>
<dbReference type="GO" id="GO:0043115">
    <property type="term" value="F:precorrin-2 dehydrogenase activity"/>
    <property type="evidence" value="ECO:0007669"/>
    <property type="project" value="UniProtKB-EC"/>
</dbReference>
<evidence type="ECO:0000313" key="11">
    <source>
        <dbReference type="Proteomes" id="UP000076761"/>
    </source>
</evidence>
<dbReference type="GO" id="GO:0004325">
    <property type="term" value="F:ferrochelatase activity"/>
    <property type="evidence" value="ECO:0007669"/>
    <property type="project" value="InterPro"/>
</dbReference>
<accession>A0A165QJK0</accession>
<keyword evidence="7" id="KW-0472">Membrane</keyword>
<gene>
    <name evidence="10" type="ORF">NEOLEDRAFT_1137980</name>
</gene>
<dbReference type="InterPro" id="IPR036291">
    <property type="entry name" value="NAD(P)-bd_dom_sf"/>
</dbReference>
<dbReference type="InterPro" id="IPR028161">
    <property type="entry name" value="Met8-like"/>
</dbReference>
<evidence type="ECO:0000256" key="7">
    <source>
        <dbReference type="SAM" id="Phobius"/>
    </source>
</evidence>
<dbReference type="SUPFAM" id="SSF51735">
    <property type="entry name" value="NAD(P)-binding Rossmann-fold domains"/>
    <property type="match status" value="1"/>
</dbReference>
<evidence type="ECO:0000313" key="10">
    <source>
        <dbReference type="EMBL" id="KZT22509.1"/>
    </source>
</evidence>
<dbReference type="Gene3D" id="3.40.50.720">
    <property type="entry name" value="NAD(P)-binding Rossmann-like Domain"/>
    <property type="match status" value="1"/>
</dbReference>
<keyword evidence="7" id="KW-0812">Transmembrane</keyword>
<evidence type="ECO:0000256" key="4">
    <source>
        <dbReference type="ARBA" id="ARBA00023027"/>
    </source>
</evidence>
<dbReference type="Gene3D" id="3.30.160.110">
    <property type="entry name" value="Siroheme synthase, domain 2"/>
    <property type="match status" value="1"/>
</dbReference>
<keyword evidence="11" id="KW-1185">Reference proteome</keyword>
<dbReference type="Gene3D" id="1.10.3280.10">
    <property type="entry name" value="Siroheme synthase, domain 3"/>
    <property type="match status" value="1"/>
</dbReference>
<evidence type="ECO:0000259" key="9">
    <source>
        <dbReference type="Pfam" id="PF14824"/>
    </source>
</evidence>
<dbReference type="FunCoup" id="A0A165QJK0">
    <property type="interactions" value="108"/>
</dbReference>
<dbReference type="EMBL" id="KV425595">
    <property type="protein sequence ID" value="KZT22509.1"/>
    <property type="molecule type" value="Genomic_DNA"/>
</dbReference>
<dbReference type="Pfam" id="PF14824">
    <property type="entry name" value="Sirohm_synth_M"/>
    <property type="match status" value="1"/>
</dbReference>
<keyword evidence="4" id="KW-0520">NAD</keyword>
<evidence type="ECO:0000256" key="3">
    <source>
        <dbReference type="ARBA" id="ARBA00023002"/>
    </source>
</evidence>
<dbReference type="AlphaFoldDB" id="A0A165QJK0"/>
<evidence type="ECO:0000259" key="8">
    <source>
        <dbReference type="Pfam" id="PF14823"/>
    </source>
</evidence>
<dbReference type="SUPFAM" id="SSF75615">
    <property type="entry name" value="Siroheme synthase middle domains-like"/>
    <property type="match status" value="1"/>
</dbReference>
<reference evidence="10 11" key="1">
    <citation type="journal article" date="2016" name="Mol. Biol. Evol.">
        <title>Comparative Genomics of Early-Diverging Mushroom-Forming Fungi Provides Insights into the Origins of Lignocellulose Decay Capabilities.</title>
        <authorList>
            <person name="Nagy L.G."/>
            <person name="Riley R."/>
            <person name="Tritt A."/>
            <person name="Adam C."/>
            <person name="Daum C."/>
            <person name="Floudas D."/>
            <person name="Sun H."/>
            <person name="Yadav J.S."/>
            <person name="Pangilinan J."/>
            <person name="Larsson K.H."/>
            <person name="Matsuura K."/>
            <person name="Barry K."/>
            <person name="Labutti K."/>
            <person name="Kuo R."/>
            <person name="Ohm R.A."/>
            <person name="Bhattacharya S.S."/>
            <person name="Shirouzu T."/>
            <person name="Yoshinaga Y."/>
            <person name="Martin F.M."/>
            <person name="Grigoriev I.V."/>
            <person name="Hibbett D.S."/>
        </authorList>
    </citation>
    <scope>NUCLEOTIDE SEQUENCE [LARGE SCALE GENOMIC DNA]</scope>
    <source>
        <strain evidence="10 11">HHB14362 ss-1</strain>
    </source>
</reference>
<dbReference type="Proteomes" id="UP000076761">
    <property type="component" value="Unassembled WGS sequence"/>
</dbReference>
<sequence length="305" mass="32742">MAPDPTSLHGGSLLIAWQLTNKRVLIVGGGDVASGRLESVLVADANVTLVAPAPLHPLTRELLDLLPERITWHNREFQDSDLLLDPIDSHSNNPSPKYVAMVFTAIDSYRESQRIAGLCHDLRIPINAADIPALCNFYFGSQVRSGALQILVSTNGKSPKLANLIRKRIESVIPPETADAIENVGKLREKIKERAPGVGGPLSKRRMRWMVDLCGKWSMEDLACLDNEMMAALVDGGWEKGVVPGPNEVIGDKAPKANGHAQNGHAKATADEIKGISLAEVAPVVGAFIVGALVSGLALLGRARR</sequence>
<dbReference type="GO" id="GO:0019354">
    <property type="term" value="P:siroheme biosynthetic process"/>
    <property type="evidence" value="ECO:0007669"/>
    <property type="project" value="UniProtKB-UniPathway"/>
</dbReference>
<dbReference type="InterPro" id="IPR028162">
    <property type="entry name" value="Met8_C"/>
</dbReference>
<dbReference type="InterPro" id="IPR028281">
    <property type="entry name" value="Sirohaem_synthase_central"/>
</dbReference>
<dbReference type="PANTHER" id="PTHR35330:SF1">
    <property type="entry name" value="SIROHEME BIOSYNTHESIS PROTEIN MET8"/>
    <property type="match status" value="1"/>
</dbReference>
<evidence type="ECO:0000256" key="1">
    <source>
        <dbReference type="ARBA" id="ARBA00005010"/>
    </source>
</evidence>
<protein>
    <recommendedName>
        <fullName evidence="2">precorrin-2 dehydrogenase</fullName>
        <ecNumber evidence="2">1.3.1.76</ecNumber>
    </recommendedName>
</protein>
<dbReference type="STRING" id="1314782.A0A165QJK0"/>
<dbReference type="InParanoid" id="A0A165QJK0"/>
<evidence type="ECO:0000256" key="6">
    <source>
        <dbReference type="ARBA" id="ARBA00047561"/>
    </source>
</evidence>
<organism evidence="10 11">
    <name type="scientific">Neolentinus lepideus HHB14362 ss-1</name>
    <dbReference type="NCBI Taxonomy" id="1314782"/>
    <lineage>
        <taxon>Eukaryota</taxon>
        <taxon>Fungi</taxon>
        <taxon>Dikarya</taxon>
        <taxon>Basidiomycota</taxon>
        <taxon>Agaricomycotina</taxon>
        <taxon>Agaricomycetes</taxon>
        <taxon>Gloeophyllales</taxon>
        <taxon>Gloeophyllaceae</taxon>
        <taxon>Neolentinus</taxon>
    </lineage>
</organism>
<name>A0A165QJK0_9AGAM</name>
<dbReference type="UniPathway" id="UPA00262">
    <property type="reaction ID" value="UER00222"/>
</dbReference>
<feature type="domain" description="Siroheme biosynthesis protein Met8 C-terminal" evidence="8">
    <location>
        <begin position="174"/>
        <end position="244"/>
    </location>
</feature>
<dbReference type="OrthoDB" id="1721126at2759"/>
<dbReference type="EC" id="1.3.1.76" evidence="2"/>
<evidence type="ECO:0000256" key="5">
    <source>
        <dbReference type="ARBA" id="ARBA00023244"/>
    </source>
</evidence>
<dbReference type="Pfam" id="PF14823">
    <property type="entry name" value="Sirohm_synth_C"/>
    <property type="match status" value="1"/>
</dbReference>
<feature type="domain" description="Siroheme synthase central" evidence="9">
    <location>
        <begin position="146"/>
        <end position="171"/>
    </location>
</feature>
<evidence type="ECO:0000256" key="2">
    <source>
        <dbReference type="ARBA" id="ARBA00012400"/>
    </source>
</evidence>
<dbReference type="Pfam" id="PF13241">
    <property type="entry name" value="NAD_binding_7"/>
    <property type="match status" value="1"/>
</dbReference>
<comment type="catalytic activity">
    <reaction evidence="6">
        <text>precorrin-2 + NAD(+) = sirohydrochlorin + NADH + 2 H(+)</text>
        <dbReference type="Rhea" id="RHEA:15613"/>
        <dbReference type="ChEBI" id="CHEBI:15378"/>
        <dbReference type="ChEBI" id="CHEBI:57540"/>
        <dbReference type="ChEBI" id="CHEBI:57945"/>
        <dbReference type="ChEBI" id="CHEBI:58351"/>
        <dbReference type="ChEBI" id="CHEBI:58827"/>
        <dbReference type="EC" id="1.3.1.76"/>
    </reaction>
</comment>
<dbReference type="PANTHER" id="PTHR35330">
    <property type="entry name" value="SIROHEME BIOSYNTHESIS PROTEIN MET8"/>
    <property type="match status" value="1"/>
</dbReference>
<keyword evidence="3" id="KW-0560">Oxidoreductase</keyword>
<feature type="transmembrane region" description="Helical" evidence="7">
    <location>
        <begin position="281"/>
        <end position="300"/>
    </location>
</feature>
<dbReference type="NCBIfam" id="TIGR01470">
    <property type="entry name" value="cysG_Nterm"/>
    <property type="match status" value="1"/>
</dbReference>
<dbReference type="InterPro" id="IPR006367">
    <property type="entry name" value="Sirohaem_synthase_N"/>
</dbReference>
<keyword evidence="7" id="KW-1133">Transmembrane helix</keyword>
<proteinExistence type="predicted"/>